<dbReference type="RefSeq" id="WP_246514714.1">
    <property type="nucleotide sequence ID" value="NZ_CP061799.1"/>
</dbReference>
<feature type="active site" description="Proton acceptor; specific for D-alanine" evidence="5">
    <location>
        <position position="45"/>
    </location>
</feature>
<dbReference type="GO" id="GO:0008784">
    <property type="term" value="F:alanine racemase activity"/>
    <property type="evidence" value="ECO:0007669"/>
    <property type="project" value="UniProtKB-UniRule"/>
</dbReference>
<dbReference type="InterPro" id="IPR029066">
    <property type="entry name" value="PLP-binding_barrel"/>
</dbReference>
<dbReference type="InterPro" id="IPR020622">
    <property type="entry name" value="Ala_racemase_pyridoxalP-BS"/>
</dbReference>
<dbReference type="Gene3D" id="3.20.20.10">
    <property type="entry name" value="Alanine racemase"/>
    <property type="match status" value="1"/>
</dbReference>
<sequence>MNLDMQNKLPSKNIWSEINLGAIAHNINELRSLLDPKVKMLTAVKANAYGHGMTAVAETALKCGADMLGVARYDEGIDLRRAGITAPVLVFGYTSPDAAEDIIKYKLTPTIFSFETARRFASAAQKSGKKIKIHIKIDTGMGRIGIIQVPAPDNEIKQIVRLSGLEPEGIYTHFACADSRDKNHAGIQFKRFTDLLDRLSASGIEFPIRHAANSAALIDMPETHLDMVRPGIALYGLYPSHEVDCSQVNLKPAMTLKAKIGQIKEVPAGFTVSYGSTYTTTCPGRIATIPAGYADGFRRSLSSRGSMLVCGQRAPVIGRVCMDMTMLDISHIENARPESEVVIIGRQGSEVITADEMANMLDTINYEVVSCIMSRVPRFYV</sequence>
<comment type="catalytic activity">
    <reaction evidence="1 5">
        <text>L-alanine = D-alanine</text>
        <dbReference type="Rhea" id="RHEA:20249"/>
        <dbReference type="ChEBI" id="CHEBI:57416"/>
        <dbReference type="ChEBI" id="CHEBI:57972"/>
        <dbReference type="EC" id="5.1.1.1"/>
    </reaction>
</comment>
<dbReference type="InterPro" id="IPR011079">
    <property type="entry name" value="Ala_racemase_C"/>
</dbReference>
<keyword evidence="10" id="KW-1185">Reference proteome</keyword>
<dbReference type="PROSITE" id="PS00395">
    <property type="entry name" value="ALANINE_RACEMASE"/>
    <property type="match status" value="1"/>
</dbReference>
<feature type="binding site" evidence="5 7">
    <location>
        <position position="143"/>
    </location>
    <ligand>
        <name>substrate</name>
    </ligand>
</feature>
<dbReference type="EC" id="5.1.1.1" evidence="5"/>
<dbReference type="SMART" id="SM01005">
    <property type="entry name" value="Ala_racemase_C"/>
    <property type="match status" value="1"/>
</dbReference>
<dbReference type="Gene3D" id="2.40.37.10">
    <property type="entry name" value="Lyase, Ornithine Decarboxylase, Chain A, domain 1"/>
    <property type="match status" value="1"/>
</dbReference>
<keyword evidence="4 5" id="KW-0413">Isomerase</keyword>
<keyword evidence="3 5" id="KW-0663">Pyridoxal phosphate</keyword>
<comment type="pathway">
    <text evidence="5">Amino-acid biosynthesis; D-alanine biosynthesis; D-alanine from L-alanine: step 1/1.</text>
</comment>
<gene>
    <name evidence="9" type="primary">alr</name>
    <name evidence="9" type="ORF">dnl_34960</name>
</gene>
<dbReference type="PRINTS" id="PR00992">
    <property type="entry name" value="ALARACEMASE"/>
</dbReference>
<proteinExistence type="inferred from homology"/>
<accession>A0A975GH93</accession>
<dbReference type="PANTHER" id="PTHR30511:SF0">
    <property type="entry name" value="ALANINE RACEMASE, CATABOLIC-RELATED"/>
    <property type="match status" value="1"/>
</dbReference>
<evidence type="ECO:0000256" key="7">
    <source>
        <dbReference type="PIRSR" id="PIRSR600821-52"/>
    </source>
</evidence>
<comment type="similarity">
    <text evidence="5">Belongs to the alanine racemase family.</text>
</comment>
<comment type="cofactor">
    <cofactor evidence="2 5 6">
        <name>pyridoxal 5'-phosphate</name>
        <dbReference type="ChEBI" id="CHEBI:597326"/>
    </cofactor>
</comment>
<evidence type="ECO:0000256" key="1">
    <source>
        <dbReference type="ARBA" id="ARBA00000316"/>
    </source>
</evidence>
<dbReference type="EMBL" id="CP061799">
    <property type="protein sequence ID" value="QTA81165.1"/>
    <property type="molecule type" value="Genomic_DNA"/>
</dbReference>
<dbReference type="Pfam" id="PF00842">
    <property type="entry name" value="Ala_racemase_C"/>
    <property type="match status" value="1"/>
</dbReference>
<evidence type="ECO:0000313" key="9">
    <source>
        <dbReference type="EMBL" id="QTA81165.1"/>
    </source>
</evidence>
<feature type="modified residue" description="N6-(pyridoxal phosphate)lysine" evidence="5 6">
    <location>
        <position position="45"/>
    </location>
</feature>
<dbReference type="FunFam" id="3.20.20.10:FF:000002">
    <property type="entry name" value="Alanine racemase"/>
    <property type="match status" value="1"/>
</dbReference>
<dbReference type="AlphaFoldDB" id="A0A975GH93"/>
<dbReference type="SUPFAM" id="SSF50621">
    <property type="entry name" value="Alanine racemase C-terminal domain-like"/>
    <property type="match status" value="1"/>
</dbReference>
<feature type="binding site" evidence="5 7">
    <location>
        <position position="322"/>
    </location>
    <ligand>
        <name>substrate</name>
    </ligand>
</feature>
<dbReference type="InterPro" id="IPR000821">
    <property type="entry name" value="Ala_racemase"/>
</dbReference>
<comment type="function">
    <text evidence="5">Catalyzes the interconversion of L-alanine and D-alanine. May also act on other amino acids.</text>
</comment>
<organism evidence="9 10">
    <name type="scientific">Desulfonema limicola</name>
    <dbReference type="NCBI Taxonomy" id="45656"/>
    <lineage>
        <taxon>Bacteria</taxon>
        <taxon>Pseudomonadati</taxon>
        <taxon>Thermodesulfobacteriota</taxon>
        <taxon>Desulfobacteria</taxon>
        <taxon>Desulfobacterales</taxon>
        <taxon>Desulfococcaceae</taxon>
        <taxon>Desulfonema</taxon>
    </lineage>
</organism>
<protein>
    <recommendedName>
        <fullName evidence="5">Alanine racemase</fullName>
        <ecNumber evidence="5">5.1.1.1</ecNumber>
    </recommendedName>
</protein>
<evidence type="ECO:0000256" key="4">
    <source>
        <dbReference type="ARBA" id="ARBA00023235"/>
    </source>
</evidence>
<dbReference type="InterPro" id="IPR001608">
    <property type="entry name" value="Ala_racemase_N"/>
</dbReference>
<dbReference type="GO" id="GO:0009252">
    <property type="term" value="P:peptidoglycan biosynthetic process"/>
    <property type="evidence" value="ECO:0007669"/>
    <property type="project" value="TreeGrafter"/>
</dbReference>
<dbReference type="KEGG" id="dli:dnl_34960"/>
<dbReference type="GO" id="GO:0030170">
    <property type="term" value="F:pyridoxal phosphate binding"/>
    <property type="evidence" value="ECO:0007669"/>
    <property type="project" value="UniProtKB-UniRule"/>
</dbReference>
<evidence type="ECO:0000256" key="5">
    <source>
        <dbReference type="HAMAP-Rule" id="MF_01201"/>
    </source>
</evidence>
<dbReference type="Pfam" id="PF01168">
    <property type="entry name" value="Ala_racemase_N"/>
    <property type="match status" value="1"/>
</dbReference>
<reference evidence="9" key="1">
    <citation type="journal article" date="2021" name="Microb. Physiol.">
        <title>Proteogenomic Insights into the Physiology of Marine, Sulfate-Reducing, Filamentous Desulfonema limicola and Desulfonema magnum.</title>
        <authorList>
            <person name="Schnaars V."/>
            <person name="Wohlbrand L."/>
            <person name="Scheve S."/>
            <person name="Hinrichs C."/>
            <person name="Reinhardt R."/>
            <person name="Rabus R."/>
        </authorList>
    </citation>
    <scope>NUCLEOTIDE SEQUENCE</scope>
    <source>
        <strain evidence="9">5ac10</strain>
    </source>
</reference>
<evidence type="ECO:0000259" key="8">
    <source>
        <dbReference type="SMART" id="SM01005"/>
    </source>
</evidence>
<evidence type="ECO:0000313" key="10">
    <source>
        <dbReference type="Proteomes" id="UP000663720"/>
    </source>
</evidence>
<dbReference type="GO" id="GO:0005829">
    <property type="term" value="C:cytosol"/>
    <property type="evidence" value="ECO:0007669"/>
    <property type="project" value="TreeGrafter"/>
</dbReference>
<dbReference type="PANTHER" id="PTHR30511">
    <property type="entry name" value="ALANINE RACEMASE"/>
    <property type="match status" value="1"/>
</dbReference>
<evidence type="ECO:0000256" key="2">
    <source>
        <dbReference type="ARBA" id="ARBA00001933"/>
    </source>
</evidence>
<evidence type="ECO:0000256" key="6">
    <source>
        <dbReference type="PIRSR" id="PIRSR600821-50"/>
    </source>
</evidence>
<dbReference type="NCBIfam" id="TIGR00492">
    <property type="entry name" value="alr"/>
    <property type="match status" value="1"/>
</dbReference>
<dbReference type="CDD" id="cd00430">
    <property type="entry name" value="PLPDE_III_AR"/>
    <property type="match status" value="1"/>
</dbReference>
<dbReference type="SUPFAM" id="SSF51419">
    <property type="entry name" value="PLP-binding barrel"/>
    <property type="match status" value="1"/>
</dbReference>
<evidence type="ECO:0000256" key="3">
    <source>
        <dbReference type="ARBA" id="ARBA00022898"/>
    </source>
</evidence>
<dbReference type="InterPro" id="IPR009006">
    <property type="entry name" value="Ala_racemase/Decarboxylase_C"/>
</dbReference>
<feature type="domain" description="Alanine racemase C-terminal" evidence="8">
    <location>
        <begin position="253"/>
        <end position="381"/>
    </location>
</feature>
<dbReference type="GO" id="GO:0030632">
    <property type="term" value="P:D-alanine biosynthetic process"/>
    <property type="evidence" value="ECO:0007669"/>
    <property type="project" value="UniProtKB-UniRule"/>
</dbReference>
<name>A0A975GH93_9BACT</name>
<dbReference type="HAMAP" id="MF_01201">
    <property type="entry name" value="Ala_racemase"/>
    <property type="match status" value="1"/>
</dbReference>
<feature type="active site" description="Proton acceptor; specific for L-alanine" evidence="5">
    <location>
        <position position="274"/>
    </location>
</feature>
<dbReference type="Proteomes" id="UP000663720">
    <property type="component" value="Chromosome"/>
</dbReference>